<dbReference type="KEGG" id="tmn:UCRPA7_2265"/>
<accession>R8BS83</accession>
<organism evidence="2 3">
    <name type="scientific">Phaeoacremonium minimum (strain UCR-PA7)</name>
    <name type="common">Esca disease fungus</name>
    <name type="synonym">Togninia minima</name>
    <dbReference type="NCBI Taxonomy" id="1286976"/>
    <lineage>
        <taxon>Eukaryota</taxon>
        <taxon>Fungi</taxon>
        <taxon>Dikarya</taxon>
        <taxon>Ascomycota</taxon>
        <taxon>Pezizomycotina</taxon>
        <taxon>Sordariomycetes</taxon>
        <taxon>Sordariomycetidae</taxon>
        <taxon>Togniniales</taxon>
        <taxon>Togniniaceae</taxon>
        <taxon>Phaeoacremonium</taxon>
    </lineage>
</organism>
<dbReference type="OrthoDB" id="3505753at2759"/>
<reference evidence="3" key="1">
    <citation type="journal article" date="2013" name="Genome Announc.">
        <title>Draft genome sequence of the ascomycete Phaeoacremonium aleophilum strain UCR-PA7, a causal agent of the esca disease complex in grapevines.</title>
        <authorList>
            <person name="Blanco-Ulate B."/>
            <person name="Rolshausen P."/>
            <person name="Cantu D."/>
        </authorList>
    </citation>
    <scope>NUCLEOTIDE SEQUENCE [LARGE SCALE GENOMIC DNA]</scope>
    <source>
        <strain evidence="3">UCR-PA7</strain>
    </source>
</reference>
<gene>
    <name evidence="2" type="ORF">UCRPA7_2265</name>
</gene>
<dbReference type="RefSeq" id="XP_007912990.1">
    <property type="nucleotide sequence ID" value="XM_007914799.1"/>
</dbReference>
<protein>
    <submittedName>
        <fullName evidence="2">Putative flavodoxin-like protein</fullName>
    </submittedName>
</protein>
<dbReference type="Gene3D" id="3.40.50.360">
    <property type="match status" value="1"/>
</dbReference>
<name>R8BS83_PHAM7</name>
<dbReference type="HOGENOM" id="CLU_094839_1_0_1"/>
<sequence length="218" mass="23155">MSSSILVAYASSHGSTREIAERIATRLAAQFPPPSTVVDCQPVDAVRPLAQQQQQYAAVVVGSAIHAGRWLGPGRRFMARNGAYLSGTGTTPGVRPPPPPPPLWAFSVGMPRDETKRRDEEAAMAKSLRAHLVGEATLRGHALFRGRFERADAPWFVVPFLWLVARDDKKTFQDLRDWDQIDAWADQVGGEMRATGVGKGIAANGGGGDGGGGGVGGA</sequence>
<feature type="domain" description="Flavodoxin" evidence="1">
    <location>
        <begin position="6"/>
        <end position="86"/>
    </location>
</feature>
<dbReference type="EMBL" id="KB932928">
    <property type="protein sequence ID" value="EOO02222.1"/>
    <property type="molecule type" value="Genomic_DNA"/>
</dbReference>
<keyword evidence="3" id="KW-1185">Reference proteome</keyword>
<evidence type="ECO:0000259" key="1">
    <source>
        <dbReference type="Pfam" id="PF12724"/>
    </source>
</evidence>
<dbReference type="InterPro" id="IPR029039">
    <property type="entry name" value="Flavoprotein-like_sf"/>
</dbReference>
<evidence type="ECO:0000313" key="2">
    <source>
        <dbReference type="EMBL" id="EOO02222.1"/>
    </source>
</evidence>
<dbReference type="SUPFAM" id="SSF52218">
    <property type="entry name" value="Flavoproteins"/>
    <property type="match status" value="1"/>
</dbReference>
<proteinExistence type="predicted"/>
<dbReference type="eggNOG" id="ENOG502RMSN">
    <property type="taxonomic scope" value="Eukaryota"/>
</dbReference>
<dbReference type="Pfam" id="PF12724">
    <property type="entry name" value="Flavodoxin_5"/>
    <property type="match status" value="1"/>
</dbReference>
<dbReference type="Proteomes" id="UP000014074">
    <property type="component" value="Unassembled WGS sequence"/>
</dbReference>
<dbReference type="GeneID" id="19322495"/>
<dbReference type="AlphaFoldDB" id="R8BS83"/>
<dbReference type="InterPro" id="IPR026816">
    <property type="entry name" value="Flavodoxin_dom"/>
</dbReference>
<evidence type="ECO:0000313" key="3">
    <source>
        <dbReference type="Proteomes" id="UP000014074"/>
    </source>
</evidence>